<dbReference type="EMBL" id="AWUE01018627">
    <property type="protein sequence ID" value="OMO79185.1"/>
    <property type="molecule type" value="Genomic_DNA"/>
</dbReference>
<sequence>MELERLARVSNAPSFTLKGAASNARFISYDYFSVQLQSNGDPDYLHHVVSIAVGDIKEYKISIISTSIYALKPLAPKLLQKDKLFDIGLNVVKNGALICKSAGNMRQQPNGMFNLTGGLAPWVLTVGSINSGGRLKTKIQLGNDTICL</sequence>
<dbReference type="GO" id="GO:0004252">
    <property type="term" value="F:serine-type endopeptidase activity"/>
    <property type="evidence" value="ECO:0007669"/>
    <property type="project" value="InterPro"/>
</dbReference>
<dbReference type="GO" id="GO:0006508">
    <property type="term" value="P:proteolysis"/>
    <property type="evidence" value="ECO:0007669"/>
    <property type="project" value="InterPro"/>
</dbReference>
<dbReference type="Gene3D" id="3.40.50.200">
    <property type="entry name" value="Peptidase S8/S53 domain"/>
    <property type="match status" value="1"/>
</dbReference>
<dbReference type="AlphaFoldDB" id="A0A1R3I9C2"/>
<name>A0A1R3I9C2_9ROSI</name>
<evidence type="ECO:0000313" key="2">
    <source>
        <dbReference type="Proteomes" id="UP000187203"/>
    </source>
</evidence>
<dbReference type="InterPro" id="IPR036852">
    <property type="entry name" value="Peptidase_S8/S53_dom_sf"/>
</dbReference>
<gene>
    <name evidence="1" type="ORF">COLO4_24518</name>
</gene>
<evidence type="ECO:0000313" key="1">
    <source>
        <dbReference type="EMBL" id="OMO79185.1"/>
    </source>
</evidence>
<dbReference type="Proteomes" id="UP000187203">
    <property type="component" value="Unassembled WGS sequence"/>
</dbReference>
<reference evidence="2" key="1">
    <citation type="submission" date="2013-09" db="EMBL/GenBank/DDBJ databases">
        <title>Corchorus olitorius genome sequencing.</title>
        <authorList>
            <person name="Alam M."/>
            <person name="Haque M.S."/>
            <person name="Islam M.S."/>
            <person name="Emdad E.M."/>
            <person name="Islam M.M."/>
            <person name="Ahmed B."/>
            <person name="Halim A."/>
            <person name="Hossen Q.M.M."/>
            <person name="Hossain M.Z."/>
            <person name="Ahmed R."/>
            <person name="Khan M.M."/>
            <person name="Islam R."/>
            <person name="Rashid M.M."/>
            <person name="Khan S.A."/>
            <person name="Rahman M.S."/>
            <person name="Alam M."/>
            <person name="Yahiya A.S."/>
            <person name="Khan M.S."/>
            <person name="Azam M.S."/>
            <person name="Haque T."/>
            <person name="Lashkar M.Z.H."/>
            <person name="Akhand A.I."/>
            <person name="Morshed G."/>
            <person name="Roy S."/>
            <person name="Uddin K.S."/>
            <person name="Rabeya T."/>
            <person name="Hossain A.S."/>
            <person name="Chowdhury A."/>
            <person name="Snigdha A.R."/>
            <person name="Mortoza M.S."/>
            <person name="Matin S.A."/>
            <person name="Hoque S.M.E."/>
            <person name="Islam M.K."/>
            <person name="Roy D.K."/>
            <person name="Haider R."/>
            <person name="Moosa M.M."/>
            <person name="Elias S.M."/>
            <person name="Hasan A.M."/>
            <person name="Jahan S."/>
            <person name="Shafiuddin M."/>
            <person name="Mahmood N."/>
            <person name="Shommy N.S."/>
        </authorList>
    </citation>
    <scope>NUCLEOTIDE SEQUENCE [LARGE SCALE GENOMIC DNA]</scope>
    <source>
        <strain evidence="2">cv. O-4</strain>
    </source>
</reference>
<dbReference type="OrthoDB" id="1002679at2759"/>
<organism evidence="1 2">
    <name type="scientific">Corchorus olitorius</name>
    <dbReference type="NCBI Taxonomy" id="93759"/>
    <lineage>
        <taxon>Eukaryota</taxon>
        <taxon>Viridiplantae</taxon>
        <taxon>Streptophyta</taxon>
        <taxon>Embryophyta</taxon>
        <taxon>Tracheophyta</taxon>
        <taxon>Spermatophyta</taxon>
        <taxon>Magnoliopsida</taxon>
        <taxon>eudicotyledons</taxon>
        <taxon>Gunneridae</taxon>
        <taxon>Pentapetalae</taxon>
        <taxon>rosids</taxon>
        <taxon>malvids</taxon>
        <taxon>Malvales</taxon>
        <taxon>Malvaceae</taxon>
        <taxon>Grewioideae</taxon>
        <taxon>Apeibeae</taxon>
        <taxon>Corchorus</taxon>
    </lineage>
</organism>
<dbReference type="SUPFAM" id="SSF52743">
    <property type="entry name" value="Subtilisin-like"/>
    <property type="match status" value="1"/>
</dbReference>
<accession>A0A1R3I9C2</accession>
<protein>
    <submittedName>
        <fullName evidence="1">Uncharacterized protein</fullName>
    </submittedName>
</protein>
<keyword evidence="2" id="KW-1185">Reference proteome</keyword>
<comment type="caution">
    <text evidence="1">The sequence shown here is derived from an EMBL/GenBank/DDBJ whole genome shotgun (WGS) entry which is preliminary data.</text>
</comment>
<feature type="non-terminal residue" evidence="1">
    <location>
        <position position="148"/>
    </location>
</feature>
<proteinExistence type="predicted"/>